<evidence type="ECO:0000313" key="4">
    <source>
        <dbReference type="Proteomes" id="UP000245887"/>
    </source>
</evidence>
<dbReference type="Proteomes" id="UP000218332">
    <property type="component" value="Unassembled WGS sequence"/>
</dbReference>
<keyword evidence="3" id="KW-1185">Reference proteome</keyword>
<dbReference type="RefSeq" id="WP_095610561.1">
    <property type="nucleotide sequence ID" value="NZ_NMPM01000024.1"/>
</dbReference>
<protein>
    <submittedName>
        <fullName evidence="1">Uncharacterized protein</fullName>
    </submittedName>
</protein>
<evidence type="ECO:0000313" key="3">
    <source>
        <dbReference type="Proteomes" id="UP000218332"/>
    </source>
</evidence>
<accession>A0A2A2I405</accession>
<evidence type="ECO:0000313" key="2">
    <source>
        <dbReference type="EMBL" id="PVY78178.1"/>
    </source>
</evidence>
<reference evidence="1 3" key="1">
    <citation type="submission" date="2017-07" db="EMBL/GenBank/DDBJ databases">
        <title>Tamlnaduibacter salinus (Mi-7) genome sequencing.</title>
        <authorList>
            <person name="Verma A."/>
            <person name="Krishnamurthi S."/>
        </authorList>
    </citation>
    <scope>NUCLEOTIDE SEQUENCE [LARGE SCALE GENOMIC DNA]</scope>
    <source>
        <strain evidence="1 3">Mi-7</strain>
    </source>
</reference>
<proteinExistence type="predicted"/>
<dbReference type="OrthoDB" id="6369291at2"/>
<dbReference type="EMBL" id="NMPM01000024">
    <property type="protein sequence ID" value="PAV26387.1"/>
    <property type="molecule type" value="Genomic_DNA"/>
</dbReference>
<dbReference type="AlphaFoldDB" id="A0A2A2I405"/>
<comment type="caution">
    <text evidence="1">The sequence shown here is derived from an EMBL/GenBank/DDBJ whole genome shotgun (WGS) entry which is preliminary data.</text>
</comment>
<sequence>MITMALVLTVVAVILSAVTARSLMVGRHRLRHLEAQLAAVRSRIRKSDQDAIEADNKRRALEQSVEGGATAVEVIHRAISETTFSVIDRLATSERIRAGSQQAREVHDETARGVYRTIRVANKQIHSLAEALRNSSNKND</sequence>
<dbReference type="EMBL" id="QEKQ01000002">
    <property type="protein sequence ID" value="PVY78178.1"/>
    <property type="molecule type" value="Genomic_DNA"/>
</dbReference>
<dbReference type="Proteomes" id="UP000245887">
    <property type="component" value="Unassembled WGS sequence"/>
</dbReference>
<organism evidence="1 3">
    <name type="scientific">Tamilnaduibacter salinus</name>
    <dbReference type="NCBI Taxonomy" id="1484056"/>
    <lineage>
        <taxon>Bacteria</taxon>
        <taxon>Pseudomonadati</taxon>
        <taxon>Pseudomonadota</taxon>
        <taxon>Gammaproteobacteria</taxon>
        <taxon>Pseudomonadales</taxon>
        <taxon>Marinobacteraceae</taxon>
        <taxon>Tamilnaduibacter</taxon>
    </lineage>
</organism>
<evidence type="ECO:0000313" key="1">
    <source>
        <dbReference type="EMBL" id="PAV26387.1"/>
    </source>
</evidence>
<gene>
    <name evidence="2" type="ORF">C8D92_102215</name>
    <name evidence="1" type="ORF">CF392_06005</name>
</gene>
<reference evidence="2 4" key="2">
    <citation type="submission" date="2018-04" db="EMBL/GenBank/DDBJ databases">
        <title>Genomic Encyclopedia of Type Strains, Phase IV (KMG-IV): sequencing the most valuable type-strain genomes for metagenomic binning, comparative biology and taxonomic classification.</title>
        <authorList>
            <person name="Goeker M."/>
        </authorList>
    </citation>
    <scope>NUCLEOTIDE SEQUENCE [LARGE SCALE GENOMIC DNA]</scope>
    <source>
        <strain evidence="2 4">DSM 28688</strain>
    </source>
</reference>
<name>A0A2A2I405_9GAMM</name>